<feature type="transmembrane region" description="Helical" evidence="1">
    <location>
        <begin position="143"/>
        <end position="164"/>
    </location>
</feature>
<proteinExistence type="predicted"/>
<evidence type="ECO:0000313" key="3">
    <source>
        <dbReference type="Proteomes" id="UP000729402"/>
    </source>
</evidence>
<dbReference type="GO" id="GO:0010304">
    <property type="term" value="P:PSII associated light-harvesting complex II catabolic process"/>
    <property type="evidence" value="ECO:0007669"/>
    <property type="project" value="TreeGrafter"/>
</dbReference>
<keyword evidence="3" id="KW-1185">Reference proteome</keyword>
<dbReference type="EMBL" id="JAAALK010000081">
    <property type="protein sequence ID" value="KAG8090794.1"/>
    <property type="molecule type" value="Genomic_DNA"/>
</dbReference>
<dbReference type="OrthoDB" id="1937886at2759"/>
<gene>
    <name evidence="2" type="ORF">GUJ93_ZPchr0011g27165</name>
</gene>
<sequence>MMASCASADVTSTIPIPSLPLSAWLLAAGSLTWPIASGGLVAMSGRWLSYEQQVLEIKKEQGTRFLQLPLARLALSHWPGLKPVLILLPRSLSQLIPSLSVDNTRDFAHIGAILLGPWEVVRPVDVAGGQVEAVGGDSKMNTLIWYGWLGGVIIGTMIGANTVLEAHCKVRPHNIVITGSTRGLGKALAHRWYS</sequence>
<protein>
    <submittedName>
        <fullName evidence="2">Uncharacterized protein</fullName>
    </submittedName>
</protein>
<keyword evidence="1" id="KW-0472">Membrane</keyword>
<reference evidence="2" key="2">
    <citation type="submission" date="2021-02" db="EMBL/GenBank/DDBJ databases">
        <authorList>
            <person name="Kimball J.A."/>
            <person name="Haas M.W."/>
            <person name="Macchietto M."/>
            <person name="Kono T."/>
            <person name="Duquette J."/>
            <person name="Shao M."/>
        </authorList>
    </citation>
    <scope>NUCLEOTIDE SEQUENCE</scope>
    <source>
        <tissue evidence="2">Fresh leaf tissue</tissue>
    </source>
</reference>
<dbReference type="AlphaFoldDB" id="A0A8J6BNP1"/>
<dbReference type="Proteomes" id="UP000729402">
    <property type="component" value="Unassembled WGS sequence"/>
</dbReference>
<organism evidence="2 3">
    <name type="scientific">Zizania palustris</name>
    <name type="common">Northern wild rice</name>
    <dbReference type="NCBI Taxonomy" id="103762"/>
    <lineage>
        <taxon>Eukaryota</taxon>
        <taxon>Viridiplantae</taxon>
        <taxon>Streptophyta</taxon>
        <taxon>Embryophyta</taxon>
        <taxon>Tracheophyta</taxon>
        <taxon>Spermatophyta</taxon>
        <taxon>Magnoliopsida</taxon>
        <taxon>Liliopsida</taxon>
        <taxon>Poales</taxon>
        <taxon>Poaceae</taxon>
        <taxon>BOP clade</taxon>
        <taxon>Oryzoideae</taxon>
        <taxon>Oryzeae</taxon>
        <taxon>Zizaniinae</taxon>
        <taxon>Zizania</taxon>
    </lineage>
</organism>
<dbReference type="InterPro" id="IPR052625">
    <property type="entry name" value="Chl_b_Red"/>
</dbReference>
<dbReference type="GO" id="GO:0034256">
    <property type="term" value="F:chlorophyll(ide) b reductase activity"/>
    <property type="evidence" value="ECO:0007669"/>
    <property type="project" value="TreeGrafter"/>
</dbReference>
<dbReference type="PANTHER" id="PTHR24314">
    <property type="entry name" value="NON-SPECIFIC LIPID TRANSFER PROTEIN-RELATED"/>
    <property type="match status" value="1"/>
</dbReference>
<dbReference type="GO" id="GO:0015996">
    <property type="term" value="P:chlorophyll catabolic process"/>
    <property type="evidence" value="ECO:0007669"/>
    <property type="project" value="TreeGrafter"/>
</dbReference>
<evidence type="ECO:0000256" key="1">
    <source>
        <dbReference type="SAM" id="Phobius"/>
    </source>
</evidence>
<keyword evidence="1" id="KW-0812">Transmembrane</keyword>
<accession>A0A8J6BNP1</accession>
<name>A0A8J6BNP1_ZIZPA</name>
<evidence type="ECO:0000313" key="2">
    <source>
        <dbReference type="EMBL" id="KAG8090794.1"/>
    </source>
</evidence>
<dbReference type="PANTHER" id="PTHR24314:SF21">
    <property type="entry name" value="CHLOROPHYLL(IDE) B REDUCTASE NYC1, CHLOROPLASTIC-RELATED"/>
    <property type="match status" value="1"/>
</dbReference>
<reference evidence="2" key="1">
    <citation type="journal article" date="2021" name="bioRxiv">
        <title>Whole Genome Assembly and Annotation of Northern Wild Rice, Zizania palustris L., Supports a Whole Genome Duplication in the Zizania Genus.</title>
        <authorList>
            <person name="Haas M."/>
            <person name="Kono T."/>
            <person name="Macchietto M."/>
            <person name="Millas R."/>
            <person name="McGilp L."/>
            <person name="Shao M."/>
            <person name="Duquette J."/>
            <person name="Hirsch C.N."/>
            <person name="Kimball J."/>
        </authorList>
    </citation>
    <scope>NUCLEOTIDE SEQUENCE</scope>
    <source>
        <tissue evidence="2">Fresh leaf tissue</tissue>
    </source>
</reference>
<feature type="transmembrane region" description="Helical" evidence="1">
    <location>
        <begin position="21"/>
        <end position="43"/>
    </location>
</feature>
<comment type="caution">
    <text evidence="2">The sequence shown here is derived from an EMBL/GenBank/DDBJ whole genome shotgun (WGS) entry which is preliminary data.</text>
</comment>
<keyword evidence="1" id="KW-1133">Transmembrane helix</keyword>